<protein>
    <recommendedName>
        <fullName evidence="3">DUF600 family protein</fullName>
    </recommendedName>
</protein>
<name>A0ABY3B0W9_9BACL</name>
<proteinExistence type="predicted"/>
<sequence length="114" mass="12988">MDKKIQEIRTALEAATPGKWFVMHGSDVAVEEPAGSGEINIVLWANRHKDAEFLANAPEYITYLLQQIEIKDKALEFYANRENWRQKGPFRVAEMDYDNGKCARAALKGEDTNE</sequence>
<dbReference type="EMBL" id="VIJZ01000008">
    <property type="protein sequence ID" value="TQR97333.1"/>
    <property type="molecule type" value="Genomic_DNA"/>
</dbReference>
<accession>A0ABY3B0W9</accession>
<evidence type="ECO:0008006" key="3">
    <source>
        <dbReference type="Google" id="ProtNLM"/>
    </source>
</evidence>
<evidence type="ECO:0000313" key="1">
    <source>
        <dbReference type="EMBL" id="TQR97333.1"/>
    </source>
</evidence>
<organism evidence="1 2">
    <name type="scientific">Paenibacillus ottowii</name>
    <dbReference type="NCBI Taxonomy" id="2315729"/>
    <lineage>
        <taxon>Bacteria</taxon>
        <taxon>Bacillati</taxon>
        <taxon>Bacillota</taxon>
        <taxon>Bacilli</taxon>
        <taxon>Bacillales</taxon>
        <taxon>Paenibacillaceae</taxon>
        <taxon>Paenibacillus</taxon>
    </lineage>
</organism>
<comment type="caution">
    <text evidence="1">The sequence shown here is derived from an EMBL/GenBank/DDBJ whole genome shotgun (WGS) entry which is preliminary data.</text>
</comment>
<evidence type="ECO:0000313" key="2">
    <source>
        <dbReference type="Proteomes" id="UP000319219"/>
    </source>
</evidence>
<dbReference type="RefSeq" id="WP_142613847.1">
    <property type="nucleotide sequence ID" value="NZ_VIJZ01000008.1"/>
</dbReference>
<gene>
    <name evidence="1" type="ORF">FKV70_19060</name>
</gene>
<reference evidence="1 2" key="1">
    <citation type="submission" date="2019-07" db="EMBL/GenBank/DDBJ databases">
        <title>Paenibacillus ottowii sp. nov. isolated from a fermentation system processing bovine manure.</title>
        <authorList>
            <person name="Velazquez L.F."/>
            <person name="Rajbanshi S."/>
            <person name="Guan S."/>
            <person name="Hinchee M."/>
            <person name="Welsh A."/>
        </authorList>
    </citation>
    <scope>NUCLEOTIDE SEQUENCE [LARGE SCALE GENOMIC DNA]</scope>
    <source>
        <strain evidence="1 2">MS2379</strain>
    </source>
</reference>
<dbReference type="Proteomes" id="UP000319219">
    <property type="component" value="Unassembled WGS sequence"/>
</dbReference>
<keyword evidence="2" id="KW-1185">Reference proteome</keyword>